<evidence type="ECO:0000256" key="1">
    <source>
        <dbReference type="SAM" id="Phobius"/>
    </source>
</evidence>
<keyword evidence="1" id="KW-1133">Transmembrane helix</keyword>
<gene>
    <name evidence="2" type="ORF">AFUS01_LOCUS25352</name>
</gene>
<dbReference type="Proteomes" id="UP000708208">
    <property type="component" value="Unassembled WGS sequence"/>
</dbReference>
<dbReference type="EMBL" id="CAJVCH010326357">
    <property type="protein sequence ID" value="CAG7786802.1"/>
    <property type="molecule type" value="Genomic_DNA"/>
</dbReference>
<reference evidence="2" key="1">
    <citation type="submission" date="2021-06" db="EMBL/GenBank/DDBJ databases">
        <authorList>
            <person name="Hodson N. C."/>
            <person name="Mongue J. A."/>
            <person name="Jaron S. K."/>
        </authorList>
    </citation>
    <scope>NUCLEOTIDE SEQUENCE</scope>
</reference>
<keyword evidence="1" id="KW-0472">Membrane</keyword>
<accession>A0A8J2KE42</accession>
<keyword evidence="1" id="KW-0812">Transmembrane</keyword>
<protein>
    <submittedName>
        <fullName evidence="2">Uncharacterized protein</fullName>
    </submittedName>
</protein>
<sequence length="121" mass="12940">MDIFSGLWVDFCRQESQDGAEKSSVTFASSYKAFSKPQTLRVLTQTKTIIMFKYLVVLALALACVMAAPPAPGAPIPAAGVPKDLQTANQLLYGYGVAGVPLTYSSGYYGSPYYGSAVYYG</sequence>
<proteinExistence type="predicted"/>
<dbReference type="AlphaFoldDB" id="A0A8J2KE42"/>
<evidence type="ECO:0000313" key="2">
    <source>
        <dbReference type="EMBL" id="CAG7786802.1"/>
    </source>
</evidence>
<name>A0A8J2KE42_9HEXA</name>
<comment type="caution">
    <text evidence="2">The sequence shown here is derived from an EMBL/GenBank/DDBJ whole genome shotgun (WGS) entry which is preliminary data.</text>
</comment>
<feature type="transmembrane region" description="Helical" evidence="1">
    <location>
        <begin position="50"/>
        <end position="68"/>
    </location>
</feature>
<evidence type="ECO:0000313" key="3">
    <source>
        <dbReference type="Proteomes" id="UP000708208"/>
    </source>
</evidence>
<organism evidence="2 3">
    <name type="scientific">Allacma fusca</name>
    <dbReference type="NCBI Taxonomy" id="39272"/>
    <lineage>
        <taxon>Eukaryota</taxon>
        <taxon>Metazoa</taxon>
        <taxon>Ecdysozoa</taxon>
        <taxon>Arthropoda</taxon>
        <taxon>Hexapoda</taxon>
        <taxon>Collembola</taxon>
        <taxon>Symphypleona</taxon>
        <taxon>Sminthuridae</taxon>
        <taxon>Allacma</taxon>
    </lineage>
</organism>
<keyword evidence="3" id="KW-1185">Reference proteome</keyword>